<dbReference type="Gene3D" id="3.30.1330.10">
    <property type="entry name" value="PurM-like, N-terminal domain"/>
    <property type="match status" value="1"/>
</dbReference>
<name>A0A7C3J2D3_9CREN</name>
<feature type="domain" description="PurM-like C-terminal" evidence="7">
    <location>
        <begin position="175"/>
        <end position="361"/>
    </location>
</feature>
<dbReference type="Pfam" id="PF02769">
    <property type="entry name" value="AIRS_C"/>
    <property type="match status" value="1"/>
</dbReference>
<evidence type="ECO:0000256" key="4">
    <source>
        <dbReference type="ARBA" id="ARBA00022741"/>
    </source>
</evidence>
<sequence>MSKYDSLGVDVEKKGIEPLKEIIDDLFPGSFCSIVQDPHDPSQGMVLHEDGAGSKPILSYICYKETGDESWFEPLAQDVIAMNIDDVICVGAIPVAFSDYLALNSVRIKKSVLARSLSRGFVKSLGLLKQLSLPLIFAGGETADLPDIVNTFDISGSVFARVPLKKVITGMEIAPGDIIVGLRSGGRANYEEKENSGIMCNGISLVRHSLLSKQYLKKYPEIGCPAIKGYFGRFTIDASPPELGMSIGEAVLSPTRIYLPVAVEILKRVVPKAIVHNTGGGLTKCMRLGRNIKYIKDSLPEPDPIFSLIQRESREDPWQMCREFNMGIGLEVVVKKGDEEEVICSSEKFGIQAQVIGRCERSAAGNAAIIRTMKGVFIYQ</sequence>
<proteinExistence type="predicted"/>
<evidence type="ECO:0000256" key="3">
    <source>
        <dbReference type="ARBA" id="ARBA00022598"/>
    </source>
</evidence>
<evidence type="ECO:0000256" key="2">
    <source>
        <dbReference type="ARBA" id="ARBA00013047"/>
    </source>
</evidence>
<evidence type="ECO:0000256" key="1">
    <source>
        <dbReference type="ARBA" id="ARBA00004686"/>
    </source>
</evidence>
<protein>
    <recommendedName>
        <fullName evidence="2">phosphoribosylformylglycinamidine cyclo-ligase</fullName>
        <ecNumber evidence="2">6.3.3.1</ecNumber>
    </recommendedName>
</protein>
<dbReference type="PANTHER" id="PTHR10520">
    <property type="entry name" value="TRIFUNCTIONAL PURINE BIOSYNTHETIC PROTEIN ADENOSINE-3-RELATED"/>
    <property type="match status" value="1"/>
</dbReference>
<dbReference type="UniPathway" id="UPA00074">
    <property type="reaction ID" value="UER00129"/>
</dbReference>
<accession>A0A7C3J2D3</accession>
<dbReference type="EMBL" id="DSTX01000007">
    <property type="protein sequence ID" value="HFK20539.1"/>
    <property type="molecule type" value="Genomic_DNA"/>
</dbReference>
<evidence type="ECO:0000256" key="5">
    <source>
        <dbReference type="ARBA" id="ARBA00022840"/>
    </source>
</evidence>
<dbReference type="EC" id="6.3.3.1" evidence="2"/>
<dbReference type="GO" id="GO:0004641">
    <property type="term" value="F:phosphoribosylformylglycinamidine cyclo-ligase activity"/>
    <property type="evidence" value="ECO:0007669"/>
    <property type="project" value="UniProtKB-EC"/>
</dbReference>
<keyword evidence="3" id="KW-0436">Ligase</keyword>
<dbReference type="Pfam" id="PF00586">
    <property type="entry name" value="AIRS"/>
    <property type="match status" value="1"/>
</dbReference>
<organism evidence="8">
    <name type="scientific">Candidatus Methanomethylicus mesodigestus</name>
    <dbReference type="NCBI Taxonomy" id="1867258"/>
    <lineage>
        <taxon>Archaea</taxon>
        <taxon>Thermoproteota</taxon>
        <taxon>Methanosuratincolia</taxon>
        <taxon>Candidatus Methanomethylicales</taxon>
        <taxon>Candidatus Methanomethylicaceae</taxon>
        <taxon>Candidatus Methanomethylicus</taxon>
    </lineage>
</organism>
<feature type="domain" description="PurM-like N-terminal" evidence="6">
    <location>
        <begin position="40"/>
        <end position="161"/>
    </location>
</feature>
<dbReference type="PANTHER" id="PTHR10520:SF12">
    <property type="entry name" value="TRIFUNCTIONAL PURINE BIOSYNTHETIC PROTEIN ADENOSINE-3"/>
    <property type="match status" value="1"/>
</dbReference>
<comment type="pathway">
    <text evidence="1">Purine metabolism; IMP biosynthesis via de novo pathway; 5-amino-1-(5-phospho-D-ribosyl)imidazole from N(2)-formyl-N(1)-(5-phospho-D-ribosyl)glycinamide: step 2/2.</text>
</comment>
<evidence type="ECO:0000259" key="7">
    <source>
        <dbReference type="Pfam" id="PF02769"/>
    </source>
</evidence>
<comment type="caution">
    <text evidence="8">The sequence shown here is derived from an EMBL/GenBank/DDBJ whole genome shotgun (WGS) entry which is preliminary data.</text>
</comment>
<evidence type="ECO:0000313" key="8">
    <source>
        <dbReference type="EMBL" id="HFK20539.1"/>
    </source>
</evidence>
<evidence type="ECO:0000259" key="6">
    <source>
        <dbReference type="Pfam" id="PF00586"/>
    </source>
</evidence>
<dbReference type="InterPro" id="IPR010918">
    <property type="entry name" value="PurM-like_C_dom"/>
</dbReference>
<gene>
    <name evidence="8" type="ORF">ENS19_04570</name>
</gene>
<dbReference type="InterPro" id="IPR036921">
    <property type="entry name" value="PurM-like_N_sf"/>
</dbReference>
<dbReference type="Gene3D" id="3.90.650.10">
    <property type="entry name" value="PurM-like C-terminal domain"/>
    <property type="match status" value="1"/>
</dbReference>
<keyword evidence="4" id="KW-0547">Nucleotide-binding</keyword>
<dbReference type="GO" id="GO:0006189">
    <property type="term" value="P:'de novo' IMP biosynthetic process"/>
    <property type="evidence" value="ECO:0007669"/>
    <property type="project" value="UniProtKB-UniPathway"/>
</dbReference>
<dbReference type="GO" id="GO:0005829">
    <property type="term" value="C:cytosol"/>
    <property type="evidence" value="ECO:0007669"/>
    <property type="project" value="TreeGrafter"/>
</dbReference>
<dbReference type="GO" id="GO:0004637">
    <property type="term" value="F:phosphoribosylamine-glycine ligase activity"/>
    <property type="evidence" value="ECO:0007669"/>
    <property type="project" value="TreeGrafter"/>
</dbReference>
<dbReference type="GO" id="GO:0005524">
    <property type="term" value="F:ATP binding"/>
    <property type="evidence" value="ECO:0007669"/>
    <property type="project" value="UniProtKB-KW"/>
</dbReference>
<keyword evidence="5" id="KW-0067">ATP-binding</keyword>
<dbReference type="InterPro" id="IPR004733">
    <property type="entry name" value="PurM_cligase"/>
</dbReference>
<dbReference type="InterPro" id="IPR036676">
    <property type="entry name" value="PurM-like_C_sf"/>
</dbReference>
<dbReference type="GO" id="GO:0046084">
    <property type="term" value="P:adenine biosynthetic process"/>
    <property type="evidence" value="ECO:0007669"/>
    <property type="project" value="TreeGrafter"/>
</dbReference>
<reference evidence="8" key="1">
    <citation type="journal article" date="2020" name="mSystems">
        <title>Genome- and Community-Level Interaction Insights into Carbon Utilization and Element Cycling Functions of Hydrothermarchaeota in Hydrothermal Sediment.</title>
        <authorList>
            <person name="Zhou Z."/>
            <person name="Liu Y."/>
            <person name="Xu W."/>
            <person name="Pan J."/>
            <person name="Luo Z.H."/>
            <person name="Li M."/>
        </authorList>
    </citation>
    <scope>NUCLEOTIDE SEQUENCE [LARGE SCALE GENOMIC DNA]</scope>
    <source>
        <strain evidence="8">SpSt-468</strain>
    </source>
</reference>
<dbReference type="SUPFAM" id="SSF55326">
    <property type="entry name" value="PurM N-terminal domain-like"/>
    <property type="match status" value="1"/>
</dbReference>
<dbReference type="AlphaFoldDB" id="A0A7C3J2D3"/>
<dbReference type="SUPFAM" id="SSF56042">
    <property type="entry name" value="PurM C-terminal domain-like"/>
    <property type="match status" value="1"/>
</dbReference>
<dbReference type="InterPro" id="IPR016188">
    <property type="entry name" value="PurM-like_N"/>
</dbReference>